<dbReference type="GO" id="GO:0005524">
    <property type="term" value="F:ATP binding"/>
    <property type="evidence" value="ECO:0007669"/>
    <property type="project" value="UniProtKB-KW"/>
</dbReference>
<dbReference type="Pfam" id="PF03129">
    <property type="entry name" value="HGTP_anticodon"/>
    <property type="match status" value="1"/>
</dbReference>
<dbReference type="InterPro" id="IPR004154">
    <property type="entry name" value="Anticodon-bd"/>
</dbReference>
<dbReference type="SUPFAM" id="SSF55186">
    <property type="entry name" value="ThrRS/AlaRS common domain"/>
    <property type="match status" value="1"/>
</dbReference>
<dbReference type="CDD" id="cd01667">
    <property type="entry name" value="TGS_ThrRS"/>
    <property type="match status" value="1"/>
</dbReference>
<dbReference type="STRING" id="1054147.F4PJC7"/>
<protein>
    <recommendedName>
        <fullName evidence="3">threonine--tRNA ligase</fullName>
        <ecNumber evidence="3">6.1.1.3</ecNumber>
    </recommendedName>
    <alternativeName>
        <fullName evidence="10">Threonyl-tRNA synthetase</fullName>
    </alternativeName>
</protein>
<comment type="catalytic activity">
    <reaction evidence="11">
        <text>tRNA(Thr) + L-threonine + ATP = L-threonyl-tRNA(Thr) + AMP + diphosphate + H(+)</text>
        <dbReference type="Rhea" id="RHEA:24624"/>
        <dbReference type="Rhea" id="RHEA-COMP:9670"/>
        <dbReference type="Rhea" id="RHEA-COMP:9704"/>
        <dbReference type="ChEBI" id="CHEBI:15378"/>
        <dbReference type="ChEBI" id="CHEBI:30616"/>
        <dbReference type="ChEBI" id="CHEBI:33019"/>
        <dbReference type="ChEBI" id="CHEBI:57926"/>
        <dbReference type="ChEBI" id="CHEBI:78442"/>
        <dbReference type="ChEBI" id="CHEBI:78534"/>
        <dbReference type="ChEBI" id="CHEBI:456215"/>
        <dbReference type="EC" id="6.1.1.3"/>
    </reaction>
</comment>
<evidence type="ECO:0000256" key="11">
    <source>
        <dbReference type="ARBA" id="ARBA00049515"/>
    </source>
</evidence>
<dbReference type="KEGG" id="dfa:DFA_06563"/>
<dbReference type="InterPro" id="IPR033728">
    <property type="entry name" value="ThrRS_core"/>
</dbReference>
<dbReference type="Gene3D" id="3.30.930.10">
    <property type="entry name" value="Bira Bifunctional Protein, Domain 2"/>
    <property type="match status" value="1"/>
</dbReference>
<keyword evidence="7" id="KW-0067">ATP-binding</keyword>
<name>F4PJC7_CACFS</name>
<dbReference type="EMBL" id="GL883007">
    <property type="protein sequence ID" value="EGG24413.1"/>
    <property type="molecule type" value="Genomic_DNA"/>
</dbReference>
<comment type="similarity">
    <text evidence="2">Belongs to the class-II aminoacyl-tRNA synthetase family.</text>
</comment>
<dbReference type="SUPFAM" id="SSF52954">
    <property type="entry name" value="Class II aaRS ABD-related"/>
    <property type="match status" value="1"/>
</dbReference>
<sequence>MLHQALYKRSSILLSSISKLNYVSAPSSAATIVANNYTTTTSTTKLNLSTGLYQSPSSNSCTTTPLLNSSSNSRHSSSNIISNHHYYCSSASSNSSNNNNNIDIGLPDGRKIEGKKGESTPLIIASSISKSLAKSSLLAKLDGIPLSLTSVLEHGGSLELLDFESEEGRRCFWYSSSIVLAMAMRKHILSTYYNNNQQQQQHQVIITANQANITKSLLLDGFQADIYLSDTSVTIKETDVKSIKKIMDTIVKENNIFKREKVSKQSLIDLLNKGNNKYGLDELENIKENEINIIRVAYKKNGDEEFIVICNGQDNQLGLDCTLPSTGYIKAFDILRNSAVVGSRADMSHLQRLAGISFPSNSQLDLFREQQELAAQLDHRNIGREQELFFFHPYSPGSCFFLPHGAKVYNKLLSFLRGEYRRRGYQEVITPNIYSQKLWEVSGHWQNYKDNMFSFQCDHTTYSLKPMNCPGHCLMYAHRVRSYKELPMRYADFGVLHRNETHGSLTGLTRVRRFQQDDAHIFCRTDQIEEEMRACLDFLQYVYRVFGFTFSLELSTRPKEGYLGDLDTWNRAENALEQVLNESFRGHWRLNEGDGAFYGPKIDIHIKDANGRSHQCATIQLDFQLPQRFNLEFTTSGVAETDDPSALAPSKFERPVMIHRAIFGSTERMLAILIEHTKGKWPFWLSPRQVLVTSIGDAHNEYAEKIRQDLHLAGYEVDIDTSAHKTIKKKLRDAIILKYNYVIVVGNEEVTNNTVSVRRRDGDSTPQSMSLSSLLDELQIKTDNYQ</sequence>
<keyword evidence="4" id="KW-0963">Cytoplasm</keyword>
<dbReference type="InterPro" id="IPR018163">
    <property type="entry name" value="Thr/Ala-tRNA-synth_IIc_edit"/>
</dbReference>
<dbReference type="InterPro" id="IPR045864">
    <property type="entry name" value="aa-tRNA-synth_II/BPL/LPL"/>
</dbReference>
<evidence type="ECO:0000256" key="2">
    <source>
        <dbReference type="ARBA" id="ARBA00008226"/>
    </source>
</evidence>
<dbReference type="InterPro" id="IPR006195">
    <property type="entry name" value="aa-tRNA-synth_II"/>
</dbReference>
<dbReference type="Pfam" id="PF00587">
    <property type="entry name" value="tRNA-synt_2b"/>
    <property type="match status" value="1"/>
</dbReference>
<dbReference type="OMA" id="HRNETHG"/>
<keyword evidence="8" id="KW-0648">Protein biosynthesis</keyword>
<dbReference type="PANTHER" id="PTHR11451">
    <property type="entry name" value="THREONINE-TRNA LIGASE"/>
    <property type="match status" value="1"/>
</dbReference>
<dbReference type="HAMAP" id="MF_00184">
    <property type="entry name" value="Thr_tRNA_synth"/>
    <property type="match status" value="1"/>
</dbReference>
<evidence type="ECO:0000256" key="1">
    <source>
        <dbReference type="ARBA" id="ARBA00004496"/>
    </source>
</evidence>
<dbReference type="InterPro" id="IPR036621">
    <property type="entry name" value="Anticodon-bd_dom_sf"/>
</dbReference>
<evidence type="ECO:0000256" key="3">
    <source>
        <dbReference type="ARBA" id="ARBA00013163"/>
    </source>
</evidence>
<dbReference type="PANTHER" id="PTHR11451:SF16">
    <property type="entry name" value="THREONINE--TRNA LIGASE 2, CYTOPLASMIC-RELATED"/>
    <property type="match status" value="1"/>
</dbReference>
<evidence type="ECO:0000313" key="15">
    <source>
        <dbReference type="Proteomes" id="UP000007797"/>
    </source>
</evidence>
<reference evidence="15" key="1">
    <citation type="journal article" date="2011" name="Genome Res.">
        <title>Phylogeny-wide analysis of social amoeba genomes highlights ancient origins for complex intercellular communication.</title>
        <authorList>
            <person name="Heidel A.J."/>
            <person name="Lawal H.M."/>
            <person name="Felder M."/>
            <person name="Schilde C."/>
            <person name="Helps N.R."/>
            <person name="Tunggal B."/>
            <person name="Rivero F."/>
            <person name="John U."/>
            <person name="Schleicher M."/>
            <person name="Eichinger L."/>
            <person name="Platzer M."/>
            <person name="Noegel A.A."/>
            <person name="Schaap P."/>
            <person name="Gloeckner G."/>
        </authorList>
    </citation>
    <scope>NUCLEOTIDE SEQUENCE [LARGE SCALE GENOMIC DNA]</scope>
    <source>
        <strain evidence="15">SH3</strain>
    </source>
</reference>
<feature type="domain" description="Aminoacyl-transfer RNA synthetases class-II family profile" evidence="12">
    <location>
        <begin position="403"/>
        <end position="682"/>
    </location>
</feature>
<keyword evidence="15" id="KW-1185">Reference proteome</keyword>
<dbReference type="InterPro" id="IPR004095">
    <property type="entry name" value="TGS"/>
</dbReference>
<dbReference type="Gene3D" id="3.10.20.30">
    <property type="match status" value="1"/>
</dbReference>
<dbReference type="Proteomes" id="UP000007797">
    <property type="component" value="Unassembled WGS sequence"/>
</dbReference>
<dbReference type="GeneID" id="14875953"/>
<dbReference type="InterPro" id="IPR047246">
    <property type="entry name" value="ThrRS_anticodon"/>
</dbReference>
<dbReference type="Pfam" id="PF02824">
    <property type="entry name" value="TGS"/>
    <property type="match status" value="1"/>
</dbReference>
<proteinExistence type="inferred from homology"/>
<dbReference type="InterPro" id="IPR012675">
    <property type="entry name" value="Beta-grasp_dom_sf"/>
</dbReference>
<evidence type="ECO:0000256" key="4">
    <source>
        <dbReference type="ARBA" id="ARBA00022490"/>
    </source>
</evidence>
<dbReference type="PROSITE" id="PS51880">
    <property type="entry name" value="TGS"/>
    <property type="match status" value="1"/>
</dbReference>
<keyword evidence="9" id="KW-0030">Aminoacyl-tRNA synthetase</keyword>
<dbReference type="Gene3D" id="3.40.50.800">
    <property type="entry name" value="Anticodon-binding domain"/>
    <property type="match status" value="1"/>
</dbReference>
<dbReference type="NCBIfam" id="TIGR00418">
    <property type="entry name" value="thrS"/>
    <property type="match status" value="1"/>
</dbReference>
<dbReference type="GO" id="GO:0006435">
    <property type="term" value="P:threonyl-tRNA aminoacylation"/>
    <property type="evidence" value="ECO:0007669"/>
    <property type="project" value="InterPro"/>
</dbReference>
<dbReference type="OrthoDB" id="5423599at2759"/>
<dbReference type="GO" id="GO:0004829">
    <property type="term" value="F:threonine-tRNA ligase activity"/>
    <property type="evidence" value="ECO:0007669"/>
    <property type="project" value="UniProtKB-EC"/>
</dbReference>
<dbReference type="InterPro" id="IPR012676">
    <property type="entry name" value="TGS-like"/>
</dbReference>
<dbReference type="CDD" id="cd00860">
    <property type="entry name" value="ThrRS_anticodon"/>
    <property type="match status" value="1"/>
</dbReference>
<dbReference type="GO" id="GO:0005739">
    <property type="term" value="C:mitochondrion"/>
    <property type="evidence" value="ECO:0007669"/>
    <property type="project" value="TreeGrafter"/>
</dbReference>
<dbReference type="PROSITE" id="PS50862">
    <property type="entry name" value="AA_TRNA_LIGASE_II"/>
    <property type="match status" value="1"/>
</dbReference>
<evidence type="ECO:0000256" key="6">
    <source>
        <dbReference type="ARBA" id="ARBA00022741"/>
    </source>
</evidence>
<feature type="domain" description="TGS" evidence="13">
    <location>
        <begin position="100"/>
        <end position="162"/>
    </location>
</feature>
<evidence type="ECO:0000256" key="7">
    <source>
        <dbReference type="ARBA" id="ARBA00022840"/>
    </source>
</evidence>
<dbReference type="AlphaFoldDB" id="F4PJC7"/>
<evidence type="ECO:0000313" key="14">
    <source>
        <dbReference type="EMBL" id="EGG24413.1"/>
    </source>
</evidence>
<dbReference type="CDD" id="cd00771">
    <property type="entry name" value="ThrRS_core"/>
    <property type="match status" value="1"/>
</dbReference>
<evidence type="ECO:0000256" key="9">
    <source>
        <dbReference type="ARBA" id="ARBA00023146"/>
    </source>
</evidence>
<dbReference type="SUPFAM" id="SSF55681">
    <property type="entry name" value="Class II aaRS and biotin synthetases"/>
    <property type="match status" value="1"/>
</dbReference>
<dbReference type="FunFam" id="3.30.930.10:FF:000019">
    <property type="entry name" value="Threonine--tRNA ligase"/>
    <property type="match status" value="1"/>
</dbReference>
<keyword evidence="6" id="KW-0547">Nucleotide-binding</keyword>
<evidence type="ECO:0000256" key="10">
    <source>
        <dbReference type="ARBA" id="ARBA00031900"/>
    </source>
</evidence>
<evidence type="ECO:0000259" key="12">
    <source>
        <dbReference type="PROSITE" id="PS50862"/>
    </source>
</evidence>
<dbReference type="RefSeq" id="XP_004362264.1">
    <property type="nucleotide sequence ID" value="XM_004362207.1"/>
</dbReference>
<keyword evidence="5" id="KW-0436">Ligase</keyword>
<accession>F4PJC7</accession>
<comment type="subcellular location">
    <subcellularLocation>
        <location evidence="1">Cytoplasm</location>
    </subcellularLocation>
</comment>
<organism evidence="14 15">
    <name type="scientific">Cavenderia fasciculata</name>
    <name type="common">Slime mold</name>
    <name type="synonym">Dictyostelium fasciculatum</name>
    <dbReference type="NCBI Taxonomy" id="261658"/>
    <lineage>
        <taxon>Eukaryota</taxon>
        <taxon>Amoebozoa</taxon>
        <taxon>Evosea</taxon>
        <taxon>Eumycetozoa</taxon>
        <taxon>Dictyostelia</taxon>
        <taxon>Acytosteliales</taxon>
        <taxon>Cavenderiaceae</taxon>
        <taxon>Cavenderia</taxon>
    </lineage>
</organism>
<dbReference type="SUPFAM" id="SSF81271">
    <property type="entry name" value="TGS-like"/>
    <property type="match status" value="1"/>
</dbReference>
<dbReference type="PRINTS" id="PR01047">
    <property type="entry name" value="TRNASYNTHTHR"/>
</dbReference>
<evidence type="ECO:0000256" key="8">
    <source>
        <dbReference type="ARBA" id="ARBA00022917"/>
    </source>
</evidence>
<gene>
    <name evidence="14" type="primary">thrS2</name>
    <name evidence="14" type="ORF">DFA_06563</name>
</gene>
<evidence type="ECO:0000259" key="13">
    <source>
        <dbReference type="PROSITE" id="PS51880"/>
    </source>
</evidence>
<dbReference type="InterPro" id="IPR002314">
    <property type="entry name" value="aa-tRNA-synt_IIb"/>
</dbReference>
<evidence type="ECO:0000256" key="5">
    <source>
        <dbReference type="ARBA" id="ARBA00022598"/>
    </source>
</evidence>
<dbReference type="EC" id="6.1.1.3" evidence="3"/>
<dbReference type="Gene3D" id="3.30.980.10">
    <property type="entry name" value="Threonyl-trna Synthetase, Chain A, domain 2"/>
    <property type="match status" value="1"/>
</dbReference>
<dbReference type="InterPro" id="IPR002320">
    <property type="entry name" value="Thr-tRNA-ligase_IIa"/>
</dbReference>